<keyword evidence="4" id="KW-0472">Membrane</keyword>
<feature type="domain" description="Methyltransferase" evidence="6">
    <location>
        <begin position="351"/>
        <end position="436"/>
    </location>
</feature>
<accession>A0A1F8BML4</accession>
<dbReference type="GO" id="GO:0016757">
    <property type="term" value="F:glycosyltransferase activity"/>
    <property type="evidence" value="ECO:0007669"/>
    <property type="project" value="UniProtKB-KW"/>
</dbReference>
<protein>
    <submittedName>
        <fullName evidence="7">Uncharacterized protein</fullName>
    </submittedName>
</protein>
<evidence type="ECO:0000259" key="5">
    <source>
        <dbReference type="Pfam" id="PF00535"/>
    </source>
</evidence>
<organism evidence="7 8">
    <name type="scientific">Candidatus Woesebacteria bacterium RIFCSPLOWO2_01_FULL_39_25</name>
    <dbReference type="NCBI Taxonomy" id="1802521"/>
    <lineage>
        <taxon>Bacteria</taxon>
        <taxon>Candidatus Woeseibacteriota</taxon>
    </lineage>
</organism>
<comment type="caution">
    <text evidence="7">The sequence shown here is derived from an EMBL/GenBank/DDBJ whole genome shotgun (WGS) entry which is preliminary data.</text>
</comment>
<evidence type="ECO:0000256" key="4">
    <source>
        <dbReference type="SAM" id="Phobius"/>
    </source>
</evidence>
<proteinExistence type="inferred from homology"/>
<evidence type="ECO:0000259" key="6">
    <source>
        <dbReference type="Pfam" id="PF13649"/>
    </source>
</evidence>
<dbReference type="EMBL" id="MGHH01000007">
    <property type="protein sequence ID" value="OGM64909.1"/>
    <property type="molecule type" value="Genomic_DNA"/>
</dbReference>
<evidence type="ECO:0000256" key="3">
    <source>
        <dbReference type="ARBA" id="ARBA00022679"/>
    </source>
</evidence>
<dbReference type="InterPro" id="IPR029044">
    <property type="entry name" value="Nucleotide-diphossugar_trans"/>
</dbReference>
<dbReference type="Pfam" id="PF00535">
    <property type="entry name" value="Glycos_transf_2"/>
    <property type="match status" value="1"/>
</dbReference>
<keyword evidence="4" id="KW-1133">Transmembrane helix</keyword>
<feature type="domain" description="Glycosyltransferase 2-like" evidence="5">
    <location>
        <begin position="9"/>
        <end position="179"/>
    </location>
</feature>
<dbReference type="STRING" id="1802521.A2893_04620"/>
<keyword evidence="3" id="KW-0808">Transferase</keyword>
<dbReference type="Pfam" id="PF13649">
    <property type="entry name" value="Methyltransf_25"/>
    <property type="match status" value="1"/>
</dbReference>
<keyword evidence="4" id="KW-0812">Transmembrane</keyword>
<gene>
    <name evidence="7" type="ORF">A2893_04620</name>
</gene>
<evidence type="ECO:0000256" key="2">
    <source>
        <dbReference type="ARBA" id="ARBA00022676"/>
    </source>
</evidence>
<dbReference type="PANTHER" id="PTHR43179">
    <property type="entry name" value="RHAMNOSYLTRANSFERASE WBBL"/>
    <property type="match status" value="1"/>
</dbReference>
<sequence length="539" mass="61279">MKPKKRGVSTVIPSFNNSLKLFRLINSLKKTTYRPLEVIVVDNSSTEAMIKQGRKKFPWVKWVDAGRENVGQTGSYNLGFAHANPQNHILFCDEDVVVDPSMVSNLVKRAETKKNIGIVTPMILYLDDKEWVNQAGSEVNLLTGQVKIGWGPKEDFLEARKVQGSGTVMLFKRSVLDKIGGFEDWFLCYFDPEYCVRAQKAGFENWYEPKAICYHDQPKDDKLWRPRVLSRAYLLGKNRTLFMRKHGNVFVYTLFLPILLGYYLIEGIRFGIFSKWVEIVIGSIAGYFSPISKGNFIPLPSSHGLKNKMSGKTLSFIHTPSIDAFLSKFTLHIPFSYLWLYKHSLGDSNTILDVGCGDGLLMKRLSEGESWEITGIDIYQKGLSKAKKKKVYKELIKGDVVKVCSDLVRKKKKYESVFCSQVIEHINRKEGFELLAVMDKLASKRVVVATPRGFMNQPEVFIGGNPYQYHKSGWTIEDFKSRGFRVYGLGLKLSWSEKGLSRSNNNLVVILSVITSFILSPLVYYFPNLSAGVLCIRDK</sequence>
<dbReference type="InterPro" id="IPR001173">
    <property type="entry name" value="Glyco_trans_2-like"/>
</dbReference>
<evidence type="ECO:0000313" key="7">
    <source>
        <dbReference type="EMBL" id="OGM64909.1"/>
    </source>
</evidence>
<evidence type="ECO:0000256" key="1">
    <source>
        <dbReference type="ARBA" id="ARBA00006739"/>
    </source>
</evidence>
<dbReference type="SUPFAM" id="SSF53448">
    <property type="entry name" value="Nucleotide-diphospho-sugar transferases"/>
    <property type="match status" value="1"/>
</dbReference>
<comment type="similarity">
    <text evidence="1">Belongs to the glycosyltransferase 2 family.</text>
</comment>
<dbReference type="InterPro" id="IPR041698">
    <property type="entry name" value="Methyltransf_25"/>
</dbReference>
<dbReference type="CDD" id="cd02440">
    <property type="entry name" value="AdoMet_MTases"/>
    <property type="match status" value="1"/>
</dbReference>
<dbReference type="SUPFAM" id="SSF53335">
    <property type="entry name" value="S-adenosyl-L-methionine-dependent methyltransferases"/>
    <property type="match status" value="1"/>
</dbReference>
<dbReference type="AlphaFoldDB" id="A0A1F8BML4"/>
<dbReference type="PANTHER" id="PTHR43179:SF12">
    <property type="entry name" value="GALACTOFURANOSYLTRANSFERASE GLFT2"/>
    <property type="match status" value="1"/>
</dbReference>
<evidence type="ECO:0000313" key="8">
    <source>
        <dbReference type="Proteomes" id="UP000176725"/>
    </source>
</evidence>
<feature type="transmembrane region" description="Helical" evidence="4">
    <location>
        <begin position="507"/>
        <end position="526"/>
    </location>
</feature>
<name>A0A1F8BML4_9BACT</name>
<dbReference type="Gene3D" id="3.40.50.150">
    <property type="entry name" value="Vaccinia Virus protein VP39"/>
    <property type="match status" value="1"/>
</dbReference>
<dbReference type="Proteomes" id="UP000176725">
    <property type="component" value="Unassembled WGS sequence"/>
</dbReference>
<reference evidence="7 8" key="1">
    <citation type="journal article" date="2016" name="Nat. Commun.">
        <title>Thousands of microbial genomes shed light on interconnected biogeochemical processes in an aquifer system.</title>
        <authorList>
            <person name="Anantharaman K."/>
            <person name="Brown C.T."/>
            <person name="Hug L.A."/>
            <person name="Sharon I."/>
            <person name="Castelle C.J."/>
            <person name="Probst A.J."/>
            <person name="Thomas B.C."/>
            <person name="Singh A."/>
            <person name="Wilkins M.J."/>
            <person name="Karaoz U."/>
            <person name="Brodie E.L."/>
            <person name="Williams K.H."/>
            <person name="Hubbard S.S."/>
            <person name="Banfield J.F."/>
        </authorList>
    </citation>
    <scope>NUCLEOTIDE SEQUENCE [LARGE SCALE GENOMIC DNA]</scope>
</reference>
<dbReference type="CDD" id="cd04186">
    <property type="entry name" value="GT_2_like_c"/>
    <property type="match status" value="1"/>
</dbReference>
<keyword evidence="2" id="KW-0328">Glycosyltransferase</keyword>
<dbReference type="Gene3D" id="3.90.550.10">
    <property type="entry name" value="Spore Coat Polysaccharide Biosynthesis Protein SpsA, Chain A"/>
    <property type="match status" value="1"/>
</dbReference>
<dbReference type="InterPro" id="IPR029063">
    <property type="entry name" value="SAM-dependent_MTases_sf"/>
</dbReference>
<feature type="transmembrane region" description="Helical" evidence="4">
    <location>
        <begin position="247"/>
        <end position="265"/>
    </location>
</feature>